<dbReference type="EMBL" id="VLNR01000002">
    <property type="protein sequence ID" value="TSE11227.1"/>
    <property type="molecule type" value="Genomic_DNA"/>
</dbReference>
<dbReference type="InterPro" id="IPR005151">
    <property type="entry name" value="Tail-specific_protease"/>
</dbReference>
<protein>
    <recommendedName>
        <fullName evidence="1">Tail specific protease domain-containing protein</fullName>
    </recommendedName>
</protein>
<dbReference type="RefSeq" id="WP_109434633.1">
    <property type="nucleotide sequence ID" value="NZ_CANLVC010000006.1"/>
</dbReference>
<sequence>MKSIFKGILFSLLLITNVYGQDKPKTIKDSIAFFYNDLLNNLESKYLNRKEIDWDNIKAYTLKNAFEAKDFETSLKTTTKLFDTIGCNHCELFAEKDSYKSTLNTPLSQDDFSIEFLRALENETGFNFDVKLINKNIGYINMPGMLLINLSQDSLNLKTQKMYDKIVELKKKETIKGWVIDLRFNIGGNAYVMLAALYNLLGDNIVYNSVDINGAKINTNRLENGGFYSGKTLKTKVNISTPPDLQIPVALIIGKMTGSAGEDIAVAFKNRKNVIFIGEKSYGFLTGNDVFELPFNTKIALTMSYIVDVNNKYREYIIPDIEVIKKDNFKDLAKDEKIIRAIAFFETVKE</sequence>
<dbReference type="GO" id="GO:0006508">
    <property type="term" value="P:proteolysis"/>
    <property type="evidence" value="ECO:0007669"/>
    <property type="project" value="InterPro"/>
</dbReference>
<evidence type="ECO:0000313" key="3">
    <source>
        <dbReference type="Proteomes" id="UP000318833"/>
    </source>
</evidence>
<evidence type="ECO:0000259" key="1">
    <source>
        <dbReference type="SMART" id="SM00245"/>
    </source>
</evidence>
<reference evidence="2 3" key="1">
    <citation type="submission" date="2019-07" db="EMBL/GenBank/DDBJ databases">
        <title>The draft genome sequence of Aquimarina algiphila M91.</title>
        <authorList>
            <person name="Meng X."/>
        </authorList>
    </citation>
    <scope>NUCLEOTIDE SEQUENCE [LARGE SCALE GENOMIC DNA]</scope>
    <source>
        <strain evidence="2 3">M91</strain>
    </source>
</reference>
<feature type="domain" description="Tail specific protease" evidence="1">
    <location>
        <begin position="100"/>
        <end position="324"/>
    </location>
</feature>
<dbReference type="CDD" id="cd06567">
    <property type="entry name" value="Peptidase_S41"/>
    <property type="match status" value="1"/>
</dbReference>
<comment type="caution">
    <text evidence="2">The sequence shown here is derived from an EMBL/GenBank/DDBJ whole genome shotgun (WGS) entry which is preliminary data.</text>
</comment>
<name>A0A554VRE5_9FLAO</name>
<gene>
    <name evidence="2" type="ORF">FOF46_00960</name>
</gene>
<dbReference type="Proteomes" id="UP000318833">
    <property type="component" value="Unassembled WGS sequence"/>
</dbReference>
<dbReference type="AlphaFoldDB" id="A0A554VRE5"/>
<keyword evidence="3" id="KW-1185">Reference proteome</keyword>
<organism evidence="2 3">
    <name type="scientific">Aquimarina algiphila</name>
    <dbReference type="NCBI Taxonomy" id="2047982"/>
    <lineage>
        <taxon>Bacteria</taxon>
        <taxon>Pseudomonadati</taxon>
        <taxon>Bacteroidota</taxon>
        <taxon>Flavobacteriia</taxon>
        <taxon>Flavobacteriales</taxon>
        <taxon>Flavobacteriaceae</taxon>
        <taxon>Aquimarina</taxon>
    </lineage>
</organism>
<proteinExistence type="predicted"/>
<accession>A0A554VRE5</accession>
<evidence type="ECO:0000313" key="2">
    <source>
        <dbReference type="EMBL" id="TSE11227.1"/>
    </source>
</evidence>
<dbReference type="InterPro" id="IPR029045">
    <property type="entry name" value="ClpP/crotonase-like_dom_sf"/>
</dbReference>
<dbReference type="Pfam" id="PF03572">
    <property type="entry name" value="Peptidase_S41"/>
    <property type="match status" value="1"/>
</dbReference>
<dbReference type="SMART" id="SM00245">
    <property type="entry name" value="TSPc"/>
    <property type="match status" value="1"/>
</dbReference>
<dbReference type="Gene3D" id="3.90.226.10">
    <property type="entry name" value="2-enoyl-CoA Hydratase, Chain A, domain 1"/>
    <property type="match status" value="1"/>
</dbReference>
<dbReference type="OrthoDB" id="7314861at2"/>
<dbReference type="GO" id="GO:0008236">
    <property type="term" value="F:serine-type peptidase activity"/>
    <property type="evidence" value="ECO:0007669"/>
    <property type="project" value="InterPro"/>
</dbReference>
<dbReference type="SUPFAM" id="SSF52096">
    <property type="entry name" value="ClpP/crotonase"/>
    <property type="match status" value="1"/>
</dbReference>